<feature type="region of interest" description="Disordered" evidence="8">
    <location>
        <begin position="118"/>
        <end position="177"/>
    </location>
</feature>
<dbReference type="PANTHER" id="PTHR13516">
    <property type="entry name" value="RIBONUCLEASE P SUBUNIT P25"/>
    <property type="match status" value="1"/>
</dbReference>
<dbReference type="Proteomes" id="UP000317650">
    <property type="component" value="Chromosome 1"/>
</dbReference>
<dbReference type="InterPro" id="IPR040079">
    <property type="entry name" value="Glutathione_S-Trfase"/>
</dbReference>
<dbReference type="Gene3D" id="3.40.30.10">
    <property type="entry name" value="Glutaredoxin"/>
    <property type="match status" value="1"/>
</dbReference>
<dbReference type="InterPro" id="IPR045073">
    <property type="entry name" value="Omega/Tau-like"/>
</dbReference>
<dbReference type="SUPFAM" id="SSF47616">
    <property type="entry name" value="GST C-terminal domain-like"/>
    <property type="match status" value="1"/>
</dbReference>
<dbReference type="PANTHER" id="PTHR13516:SF3">
    <property type="entry name" value="ALBA DNA_RNA-BINDING PROTEIN"/>
    <property type="match status" value="1"/>
</dbReference>
<evidence type="ECO:0000259" key="9">
    <source>
        <dbReference type="PROSITE" id="PS50404"/>
    </source>
</evidence>
<keyword evidence="5" id="KW-0539">Nucleus</keyword>
<dbReference type="InterPro" id="IPR036282">
    <property type="entry name" value="Glutathione-S-Trfase_C_sf"/>
</dbReference>
<feature type="domain" description="GST C-terminal" evidence="10">
    <location>
        <begin position="433"/>
        <end position="563"/>
    </location>
</feature>
<feature type="domain" description="GST N-terminal" evidence="9">
    <location>
        <begin position="347"/>
        <end position="426"/>
    </location>
</feature>
<comment type="similarity">
    <text evidence="6">Belongs to the GST superfamily. Tau family.</text>
</comment>
<evidence type="ECO:0000256" key="1">
    <source>
        <dbReference type="ARBA" id="ARBA00004123"/>
    </source>
</evidence>
<dbReference type="Pfam" id="PF01918">
    <property type="entry name" value="Alba"/>
    <property type="match status" value="1"/>
</dbReference>
<comment type="catalytic activity">
    <reaction evidence="7">
        <text>RX + glutathione = an S-substituted glutathione + a halide anion + H(+)</text>
        <dbReference type="Rhea" id="RHEA:16437"/>
        <dbReference type="ChEBI" id="CHEBI:15378"/>
        <dbReference type="ChEBI" id="CHEBI:16042"/>
        <dbReference type="ChEBI" id="CHEBI:17792"/>
        <dbReference type="ChEBI" id="CHEBI:57925"/>
        <dbReference type="ChEBI" id="CHEBI:90779"/>
        <dbReference type="EC" id="2.5.1.18"/>
    </reaction>
</comment>
<dbReference type="CDD" id="cd03185">
    <property type="entry name" value="GST_C_Tau"/>
    <property type="match status" value="1"/>
</dbReference>
<evidence type="ECO:0000256" key="3">
    <source>
        <dbReference type="ARBA" id="ARBA00012452"/>
    </source>
</evidence>
<dbReference type="Gene3D" id="3.30.110.20">
    <property type="entry name" value="Alba-like domain"/>
    <property type="match status" value="1"/>
</dbReference>
<dbReference type="InterPro" id="IPR051958">
    <property type="entry name" value="Alba-like_NAB"/>
</dbReference>
<reference evidence="11 12" key="1">
    <citation type="journal article" date="2019" name="Nat. Plants">
        <title>Genome sequencing of Musa balbisiana reveals subgenome evolution and function divergence in polyploid bananas.</title>
        <authorList>
            <person name="Yao X."/>
        </authorList>
    </citation>
    <scope>NUCLEOTIDE SEQUENCE [LARGE SCALE GENOMIC DNA]</scope>
    <source>
        <strain evidence="12">cv. DH-PKW</strain>
        <tissue evidence="11">Leaves</tissue>
    </source>
</reference>
<feature type="compositionally biased region" description="Low complexity" evidence="8">
    <location>
        <begin position="138"/>
        <end position="159"/>
    </location>
</feature>
<comment type="subcellular location">
    <subcellularLocation>
        <location evidence="1">Nucleus</location>
    </subcellularLocation>
</comment>
<proteinExistence type="inferred from homology"/>
<dbReference type="InterPro" id="IPR036882">
    <property type="entry name" value="Alba-like_dom_sf"/>
</dbReference>
<dbReference type="SFLD" id="SFLDG00358">
    <property type="entry name" value="Main_(cytGST)"/>
    <property type="match status" value="1"/>
</dbReference>
<accession>A0A4S8JQV2</accession>
<evidence type="ECO:0000256" key="7">
    <source>
        <dbReference type="ARBA" id="ARBA00047960"/>
    </source>
</evidence>
<dbReference type="GO" id="GO:0003723">
    <property type="term" value="F:RNA binding"/>
    <property type="evidence" value="ECO:0007669"/>
    <property type="project" value="TreeGrafter"/>
</dbReference>
<organism evidence="11 12">
    <name type="scientific">Musa balbisiana</name>
    <name type="common">Banana</name>
    <dbReference type="NCBI Taxonomy" id="52838"/>
    <lineage>
        <taxon>Eukaryota</taxon>
        <taxon>Viridiplantae</taxon>
        <taxon>Streptophyta</taxon>
        <taxon>Embryophyta</taxon>
        <taxon>Tracheophyta</taxon>
        <taxon>Spermatophyta</taxon>
        <taxon>Magnoliopsida</taxon>
        <taxon>Liliopsida</taxon>
        <taxon>Zingiberales</taxon>
        <taxon>Musaceae</taxon>
        <taxon>Musa</taxon>
    </lineage>
</organism>
<dbReference type="InterPro" id="IPR045074">
    <property type="entry name" value="GST_C_Tau"/>
</dbReference>
<dbReference type="InterPro" id="IPR004045">
    <property type="entry name" value="Glutathione_S-Trfase_N"/>
</dbReference>
<comment type="similarity">
    <text evidence="2">Belongs to the histone-like Alba family.</text>
</comment>
<dbReference type="Gene3D" id="1.20.1050.10">
    <property type="match status" value="1"/>
</dbReference>
<evidence type="ECO:0000259" key="10">
    <source>
        <dbReference type="PROSITE" id="PS50405"/>
    </source>
</evidence>
<evidence type="ECO:0000256" key="4">
    <source>
        <dbReference type="ARBA" id="ARBA00022679"/>
    </source>
</evidence>
<dbReference type="FunFam" id="3.40.30.10:FF:000044">
    <property type="entry name" value="Glutathione S-transferase GSTU6"/>
    <property type="match status" value="1"/>
</dbReference>
<dbReference type="GO" id="GO:0006749">
    <property type="term" value="P:glutathione metabolic process"/>
    <property type="evidence" value="ECO:0007669"/>
    <property type="project" value="InterPro"/>
</dbReference>
<feature type="compositionally biased region" description="Basic residues" evidence="8">
    <location>
        <begin position="168"/>
        <end position="177"/>
    </location>
</feature>
<dbReference type="STRING" id="52838.A0A4S8JQV2"/>
<dbReference type="Pfam" id="PF02798">
    <property type="entry name" value="GST_N"/>
    <property type="match status" value="1"/>
</dbReference>
<dbReference type="CDD" id="cd03058">
    <property type="entry name" value="GST_N_Tau"/>
    <property type="match status" value="1"/>
</dbReference>
<dbReference type="GO" id="GO:0004364">
    <property type="term" value="F:glutathione transferase activity"/>
    <property type="evidence" value="ECO:0007669"/>
    <property type="project" value="UniProtKB-EC"/>
</dbReference>
<gene>
    <name evidence="11" type="ORF">C4D60_Mb01t26290</name>
</gene>
<dbReference type="EC" id="2.5.1.18" evidence="3"/>
<dbReference type="FunFam" id="1.20.1050.10:FF:000016">
    <property type="entry name" value="Glutathione S-transferase U9"/>
    <property type="match status" value="1"/>
</dbReference>
<protein>
    <recommendedName>
        <fullName evidence="3">glutathione transferase</fullName>
        <ecNumber evidence="3">2.5.1.18</ecNumber>
    </recommendedName>
</protein>
<keyword evidence="12" id="KW-1185">Reference proteome</keyword>
<dbReference type="GO" id="GO:0009407">
    <property type="term" value="P:toxin catabolic process"/>
    <property type="evidence" value="ECO:0007669"/>
    <property type="project" value="UniProtKB-ARBA"/>
</dbReference>
<name>A0A4S8JQV2_MUSBA</name>
<sequence length="574" mass="64267">MDRYQRVEKPRPESAIDENEIRITSQGLIRNYVSYATSLLEEKRVGEIVIKAMGQAISKAVTIAEIIKKRIPGLYQDSAISSVSITDVWEPIEEGLVPLEMTRLVSMISISLSTRELNENSPGYQVPSRIEQPKHQQRYQQSQQYQQQPQLQPRQAQGQFYEDSYVRGRGRGRSRGRGRGWGRGYGGYAGYDNNQGGYGNYQGGYGDYGYNQGGYGGYEHNQENGGWNSNWGRGGGRSRGGWNYRDITLRLVLVLCSYDIIYMVEDMEEEEVMEGLVGEIMVADEEGWVAVGERTRSSILSLGLGSIMRAFKGVSLINLHPHGRVLLHALLPVVGEDQRSMATAEGGEVKLIGSWPSPFVLRARVALNLKGVEYEYLQEKPGPKSELLLRSNSVYKKIPVLLHHGKPVCESMIIVEYVDEVWAAAGLAILPADPYERALHRFWAAYIDGKLFPSVLAIAKDEPKMTKVEAVEQLHTGIKLMEEAFERLSKGKGFFGGDAIGYLDIALGCFLGWFKVCEEVTGFKFLDDEKSPLLVGWADGFCSDEAVKDVMPENERLEEYTKLCRARLRATAAD</sequence>
<evidence type="ECO:0000256" key="6">
    <source>
        <dbReference type="ARBA" id="ARBA00025743"/>
    </source>
</evidence>
<dbReference type="SUPFAM" id="SSF52833">
    <property type="entry name" value="Thioredoxin-like"/>
    <property type="match status" value="1"/>
</dbReference>
<dbReference type="InterPro" id="IPR036249">
    <property type="entry name" value="Thioredoxin-like_sf"/>
</dbReference>
<evidence type="ECO:0000256" key="2">
    <source>
        <dbReference type="ARBA" id="ARBA00008018"/>
    </source>
</evidence>
<dbReference type="PROSITE" id="PS50405">
    <property type="entry name" value="GST_CTER"/>
    <property type="match status" value="1"/>
</dbReference>
<dbReference type="Pfam" id="PF13410">
    <property type="entry name" value="GST_C_2"/>
    <property type="match status" value="1"/>
</dbReference>
<dbReference type="SFLD" id="SFLDS00019">
    <property type="entry name" value="Glutathione_Transferase_(cytos"/>
    <property type="match status" value="1"/>
</dbReference>
<evidence type="ECO:0000256" key="8">
    <source>
        <dbReference type="SAM" id="MobiDB-lite"/>
    </source>
</evidence>
<keyword evidence="4" id="KW-0808">Transferase</keyword>
<evidence type="ECO:0000313" key="12">
    <source>
        <dbReference type="Proteomes" id="UP000317650"/>
    </source>
</evidence>
<comment type="caution">
    <text evidence="11">The sequence shown here is derived from an EMBL/GenBank/DDBJ whole genome shotgun (WGS) entry which is preliminary data.</text>
</comment>
<evidence type="ECO:0000256" key="5">
    <source>
        <dbReference type="ARBA" id="ARBA00023242"/>
    </source>
</evidence>
<dbReference type="GO" id="GO:0005634">
    <property type="term" value="C:nucleus"/>
    <property type="evidence" value="ECO:0007669"/>
    <property type="project" value="UniProtKB-SubCell"/>
</dbReference>
<dbReference type="InterPro" id="IPR010987">
    <property type="entry name" value="Glutathione-S-Trfase_C-like"/>
</dbReference>
<dbReference type="PROSITE" id="PS50404">
    <property type="entry name" value="GST_NTER"/>
    <property type="match status" value="1"/>
</dbReference>
<dbReference type="AlphaFoldDB" id="A0A4S8JQV2"/>
<evidence type="ECO:0000313" key="11">
    <source>
        <dbReference type="EMBL" id="THU64422.1"/>
    </source>
</evidence>
<dbReference type="InterPro" id="IPR002775">
    <property type="entry name" value="DNA/RNA-bd_Alba-like"/>
</dbReference>
<dbReference type="EMBL" id="PYDT01000004">
    <property type="protein sequence ID" value="THU64422.1"/>
    <property type="molecule type" value="Genomic_DNA"/>
</dbReference>
<dbReference type="SUPFAM" id="SSF82704">
    <property type="entry name" value="AlbA-like"/>
    <property type="match status" value="1"/>
</dbReference>
<dbReference type="SFLD" id="SFLDG01152">
    <property type="entry name" value="Main.3:_Omega-_and_Tau-like"/>
    <property type="match status" value="1"/>
</dbReference>